<dbReference type="Pfam" id="PF01266">
    <property type="entry name" value="DAO"/>
    <property type="match status" value="1"/>
</dbReference>
<evidence type="ECO:0000256" key="10">
    <source>
        <dbReference type="ARBA" id="ARBA00023002"/>
    </source>
</evidence>
<keyword evidence="10 11" id="KW-0560">Oxidoreductase</keyword>
<dbReference type="RefSeq" id="XP_013756629.1">
    <property type="nucleotide sequence ID" value="XM_013901175.1"/>
</dbReference>
<dbReference type="EC" id="1.1.5.3" evidence="4 11"/>
<comment type="pathway">
    <text evidence="2">Polyol metabolism; glycerol degradation.</text>
</comment>
<dbReference type="Proteomes" id="UP000054408">
    <property type="component" value="Unassembled WGS sequence"/>
</dbReference>
<comment type="similarity">
    <text evidence="3 11">Belongs to the FAD-dependent glycerol-3-phosphate dehydrogenase family.</text>
</comment>
<comment type="catalytic activity">
    <reaction evidence="11">
        <text>a quinone + sn-glycerol 3-phosphate = dihydroxyacetone phosphate + a quinol</text>
        <dbReference type="Rhea" id="RHEA:18977"/>
        <dbReference type="ChEBI" id="CHEBI:24646"/>
        <dbReference type="ChEBI" id="CHEBI:57597"/>
        <dbReference type="ChEBI" id="CHEBI:57642"/>
        <dbReference type="ChEBI" id="CHEBI:132124"/>
        <dbReference type="EC" id="1.1.5.3"/>
    </reaction>
</comment>
<dbReference type="SMART" id="SM00054">
    <property type="entry name" value="EFh"/>
    <property type="match status" value="2"/>
</dbReference>
<keyword evidence="14" id="KW-1185">Reference proteome</keyword>
<dbReference type="PANTHER" id="PTHR11985">
    <property type="entry name" value="GLYCEROL-3-PHOSPHATE DEHYDROGENASE"/>
    <property type="match status" value="1"/>
</dbReference>
<dbReference type="Gene3D" id="1.10.8.870">
    <property type="entry name" value="Alpha-glycerophosphate oxidase, cap domain"/>
    <property type="match status" value="1"/>
</dbReference>
<gene>
    <name evidence="13" type="ORF">AMSG_07180</name>
</gene>
<evidence type="ECO:0000256" key="8">
    <source>
        <dbReference type="ARBA" id="ARBA00022837"/>
    </source>
</evidence>
<dbReference type="Pfam" id="PF16901">
    <property type="entry name" value="DAO_C"/>
    <property type="match status" value="1"/>
</dbReference>
<keyword evidence="9" id="KW-0809">Transit peptide</keyword>
<dbReference type="InterPro" id="IPR000447">
    <property type="entry name" value="G3P_DH_FAD-dep"/>
</dbReference>
<dbReference type="InterPro" id="IPR006076">
    <property type="entry name" value="FAD-dep_OxRdtase"/>
</dbReference>
<dbReference type="Gene3D" id="3.50.50.60">
    <property type="entry name" value="FAD/NAD(P)-binding domain"/>
    <property type="match status" value="1"/>
</dbReference>
<dbReference type="PROSITE" id="PS50222">
    <property type="entry name" value="EF_HAND_2"/>
    <property type="match status" value="1"/>
</dbReference>
<dbReference type="EMBL" id="GL349463">
    <property type="protein sequence ID" value="KNC50931.1"/>
    <property type="molecule type" value="Genomic_DNA"/>
</dbReference>
<proteinExistence type="inferred from homology"/>
<dbReference type="InterPro" id="IPR011992">
    <property type="entry name" value="EF-hand-dom_pair"/>
</dbReference>
<dbReference type="InterPro" id="IPR018247">
    <property type="entry name" value="EF_Hand_1_Ca_BS"/>
</dbReference>
<dbReference type="Gene3D" id="3.30.9.10">
    <property type="entry name" value="D-Amino Acid Oxidase, subunit A, domain 2"/>
    <property type="match status" value="1"/>
</dbReference>
<accession>A0A0L0DFI9</accession>
<dbReference type="PANTHER" id="PTHR11985:SF15">
    <property type="entry name" value="GLYCEROL-3-PHOSPHATE DEHYDROGENASE, MITOCHONDRIAL"/>
    <property type="match status" value="1"/>
</dbReference>
<protein>
    <recommendedName>
        <fullName evidence="4 11">Glycerol-3-phosphate dehydrogenase</fullName>
        <ecNumber evidence="4 11">1.1.5.3</ecNumber>
    </recommendedName>
</protein>
<dbReference type="STRING" id="461836.A0A0L0DFI9"/>
<keyword evidence="8" id="KW-0106">Calcium</keyword>
<evidence type="ECO:0000256" key="6">
    <source>
        <dbReference type="ARBA" id="ARBA00022737"/>
    </source>
</evidence>
<dbReference type="PROSITE" id="PS00018">
    <property type="entry name" value="EF_HAND_1"/>
    <property type="match status" value="1"/>
</dbReference>
<dbReference type="InterPro" id="IPR031656">
    <property type="entry name" value="DAO_C"/>
</dbReference>
<dbReference type="PROSITE" id="PS00977">
    <property type="entry name" value="FAD_G3PDH_1"/>
    <property type="match status" value="1"/>
</dbReference>
<evidence type="ECO:0000256" key="2">
    <source>
        <dbReference type="ARBA" id="ARBA00004745"/>
    </source>
</evidence>
<evidence type="ECO:0000313" key="13">
    <source>
        <dbReference type="EMBL" id="KNC50931.1"/>
    </source>
</evidence>
<evidence type="ECO:0000259" key="12">
    <source>
        <dbReference type="PROSITE" id="PS50222"/>
    </source>
</evidence>
<name>A0A0L0DFI9_THETB</name>
<dbReference type="GO" id="GO:0005739">
    <property type="term" value="C:mitochondrion"/>
    <property type="evidence" value="ECO:0007669"/>
    <property type="project" value="TreeGrafter"/>
</dbReference>
<keyword evidence="5 11" id="KW-0285">Flavoprotein</keyword>
<keyword evidence="6" id="KW-0677">Repeat</keyword>
<dbReference type="OMA" id="PHIVKPM"/>
<evidence type="ECO:0000256" key="7">
    <source>
        <dbReference type="ARBA" id="ARBA00022827"/>
    </source>
</evidence>
<organism evidence="13 14">
    <name type="scientific">Thecamonas trahens ATCC 50062</name>
    <dbReference type="NCBI Taxonomy" id="461836"/>
    <lineage>
        <taxon>Eukaryota</taxon>
        <taxon>Apusozoa</taxon>
        <taxon>Apusomonadida</taxon>
        <taxon>Apusomonadidae</taxon>
        <taxon>Thecamonas</taxon>
    </lineage>
</organism>
<dbReference type="InterPro" id="IPR038299">
    <property type="entry name" value="DAO_C_sf"/>
</dbReference>
<dbReference type="Pfam" id="PF13499">
    <property type="entry name" value="EF-hand_7"/>
    <property type="match status" value="1"/>
</dbReference>
<keyword evidence="7" id="KW-0274">FAD</keyword>
<dbReference type="Gene3D" id="1.10.238.10">
    <property type="entry name" value="EF-hand"/>
    <property type="match status" value="1"/>
</dbReference>
<evidence type="ECO:0000256" key="11">
    <source>
        <dbReference type="RuleBase" id="RU361217"/>
    </source>
</evidence>
<evidence type="ECO:0000256" key="1">
    <source>
        <dbReference type="ARBA" id="ARBA00001974"/>
    </source>
</evidence>
<dbReference type="FunFam" id="1.10.238.10:FF:000003">
    <property type="entry name" value="Calmodulin A"/>
    <property type="match status" value="1"/>
</dbReference>
<dbReference type="GO" id="GO:0004368">
    <property type="term" value="F:glycerol-3-phosphate dehydrogenase (quinone) activity"/>
    <property type="evidence" value="ECO:0007669"/>
    <property type="project" value="UniProtKB-EC"/>
</dbReference>
<dbReference type="InterPro" id="IPR002048">
    <property type="entry name" value="EF_hand_dom"/>
</dbReference>
<evidence type="ECO:0000256" key="5">
    <source>
        <dbReference type="ARBA" id="ARBA00022630"/>
    </source>
</evidence>
<dbReference type="OrthoDB" id="264015at2759"/>
<evidence type="ECO:0000256" key="3">
    <source>
        <dbReference type="ARBA" id="ARBA00007330"/>
    </source>
</evidence>
<dbReference type="PROSITE" id="PS00978">
    <property type="entry name" value="FAD_G3PDH_2"/>
    <property type="match status" value="1"/>
</dbReference>
<sequence length="685" mass="75257">MLRSTAVVSATWARLGRALSTSAAVGAHVSMADVPPREEMIDRLRHTSQFDMLVIGGGATGVGVALDAITRGYSVALVERGDFGCATSSKSTKLIHGGVRYLEKAFWNADYGQYKLVREALKERSHWMNVAPHISRWLPIMLPLYSWWKVPYMYAGVKAYDLVAGLPPKRSYFLSKRRALEQFPMLQADGLKGAVVYYDGVNDDTRMNLAIALTAAAKGAALGNYVDAEKILKDADGKVTGVVATDRESQSTFEIRAKVVIAAAGPFIDSVRRMEDPDVEPMVQPSSGTHIILPSFYAPSSMGLIDPSTSDGRVIFFLPWLGHTVCGTTDAPCPVDRNPAPTEEEVSWILNEVQRYLTDELKVRRRDVLSAWKGIRPLVSDPTAADTQEIRREHVVAVSPGGMVLVGGGKWTTYREMAQDAVDKALEVSGLRKKTAISKNVKLIGAEGWTPNLHIQLIQKFGIERDVAVHLARTYGSESFDVARMAAETNPTGQRWPLSGKRLVPGYPYLESEVRVACAEFARSATDVLARRTRLAFLNVEAAREAVPRVIEIMADELGWDNARIEKEYRRVDVMFSGEFGGPARIPIRSIDKASSEEIRDAFAAIDVDGSGYVDANDLQNLATALGKPLSKNELDAALADMDPTGEGKCSYESFEWWWYRQTKSAESINAIGLVSGRTALDSYP</sequence>
<dbReference type="InterPro" id="IPR036188">
    <property type="entry name" value="FAD/NAD-bd_sf"/>
</dbReference>
<dbReference type="GeneID" id="25566159"/>
<dbReference type="SUPFAM" id="SSF51905">
    <property type="entry name" value="FAD/NAD(P)-binding domain"/>
    <property type="match status" value="1"/>
</dbReference>
<dbReference type="GO" id="GO:0005509">
    <property type="term" value="F:calcium ion binding"/>
    <property type="evidence" value="ECO:0007669"/>
    <property type="project" value="InterPro"/>
</dbReference>
<reference evidence="13 14" key="1">
    <citation type="submission" date="2010-05" db="EMBL/GenBank/DDBJ databases">
        <title>The Genome Sequence of Thecamonas trahens ATCC 50062.</title>
        <authorList>
            <consortium name="The Broad Institute Genome Sequencing Platform"/>
            <person name="Russ C."/>
            <person name="Cuomo C."/>
            <person name="Shea T."/>
            <person name="Young S.K."/>
            <person name="Zeng Q."/>
            <person name="Koehrsen M."/>
            <person name="Haas B."/>
            <person name="Borodovsky M."/>
            <person name="Guigo R."/>
            <person name="Alvarado L."/>
            <person name="Berlin A."/>
            <person name="Bochicchio J."/>
            <person name="Borenstein D."/>
            <person name="Chapman S."/>
            <person name="Chen Z."/>
            <person name="Freedman E."/>
            <person name="Gellesch M."/>
            <person name="Goldberg J."/>
            <person name="Griggs A."/>
            <person name="Gujja S."/>
            <person name="Heilman E."/>
            <person name="Heiman D."/>
            <person name="Hepburn T."/>
            <person name="Howarth C."/>
            <person name="Jen D."/>
            <person name="Larson L."/>
            <person name="Mehta T."/>
            <person name="Park D."/>
            <person name="Pearson M."/>
            <person name="Roberts A."/>
            <person name="Saif S."/>
            <person name="Shenoy N."/>
            <person name="Sisk P."/>
            <person name="Stolte C."/>
            <person name="Sykes S."/>
            <person name="Thomson T."/>
            <person name="Walk T."/>
            <person name="White J."/>
            <person name="Yandava C."/>
            <person name="Burger G."/>
            <person name="Gray M.W."/>
            <person name="Holland P.W.H."/>
            <person name="King N."/>
            <person name="Lang F.B.F."/>
            <person name="Roger A.J."/>
            <person name="Ruiz-Trillo I."/>
            <person name="Lander E."/>
            <person name="Nusbaum C."/>
        </authorList>
    </citation>
    <scope>NUCLEOTIDE SEQUENCE [LARGE SCALE GENOMIC DNA]</scope>
    <source>
        <strain evidence="13 14">ATCC 50062</strain>
    </source>
</reference>
<dbReference type="SUPFAM" id="SSF54373">
    <property type="entry name" value="FAD-linked reductases, C-terminal domain"/>
    <property type="match status" value="1"/>
</dbReference>
<comment type="cofactor">
    <cofactor evidence="1 11">
        <name>FAD</name>
        <dbReference type="ChEBI" id="CHEBI:57692"/>
    </cofactor>
</comment>
<dbReference type="CDD" id="cd00051">
    <property type="entry name" value="EFh"/>
    <property type="match status" value="1"/>
</dbReference>
<dbReference type="AlphaFoldDB" id="A0A0L0DFI9"/>
<dbReference type="SUPFAM" id="SSF47473">
    <property type="entry name" value="EF-hand"/>
    <property type="match status" value="1"/>
</dbReference>
<dbReference type="eggNOG" id="KOG0042">
    <property type="taxonomic scope" value="Eukaryota"/>
</dbReference>
<evidence type="ECO:0000256" key="9">
    <source>
        <dbReference type="ARBA" id="ARBA00022946"/>
    </source>
</evidence>
<dbReference type="GO" id="GO:0006072">
    <property type="term" value="P:glycerol-3-phosphate metabolic process"/>
    <property type="evidence" value="ECO:0007669"/>
    <property type="project" value="UniProtKB-UniRule"/>
</dbReference>
<evidence type="ECO:0000256" key="4">
    <source>
        <dbReference type="ARBA" id="ARBA00013029"/>
    </source>
</evidence>
<dbReference type="PRINTS" id="PR01001">
    <property type="entry name" value="FADG3PDH"/>
</dbReference>
<evidence type="ECO:0000313" key="14">
    <source>
        <dbReference type="Proteomes" id="UP000054408"/>
    </source>
</evidence>
<feature type="domain" description="EF-hand" evidence="12">
    <location>
        <begin position="594"/>
        <end position="629"/>
    </location>
</feature>